<accession>A0A839Q4A3</accession>
<proteinExistence type="predicted"/>
<dbReference type="RefSeq" id="WP_183466342.1">
    <property type="nucleotide sequence ID" value="NZ_JACHVU010000001.1"/>
</dbReference>
<dbReference type="NCBIfam" id="TIGR02246">
    <property type="entry name" value="SgcJ/EcaC family oxidoreductase"/>
    <property type="match status" value="1"/>
</dbReference>
<reference evidence="2 3" key="1">
    <citation type="submission" date="2020-08" db="EMBL/GenBank/DDBJ databases">
        <title>The Agave Microbiome: Exploring the role of microbial communities in plant adaptations to desert environments.</title>
        <authorList>
            <person name="Partida-Martinez L.P."/>
        </authorList>
    </citation>
    <scope>NUCLEOTIDE SEQUENCE [LARGE SCALE GENOMIC DNA]</scope>
    <source>
        <strain evidence="2 3">AT2.18</strain>
    </source>
</reference>
<gene>
    <name evidence="2" type="ORF">FHR72_000533</name>
</gene>
<dbReference type="SUPFAM" id="SSF54427">
    <property type="entry name" value="NTF2-like"/>
    <property type="match status" value="1"/>
</dbReference>
<name>A0A839Q4A3_MYCIR</name>
<dbReference type="Gene3D" id="3.10.450.50">
    <property type="match status" value="1"/>
</dbReference>
<keyword evidence="3" id="KW-1185">Reference proteome</keyword>
<sequence>MDSAQILADVMDEWKAGIDAGDPGRAAAAFTEDAVFRGLRPYGVGRHAVADYYRSRPAGMTVTYRVLETRRPTDDVVLGYLEATFRYLDRPAVELAIGVVLTRRGGRWEVAQYQASPVVQR</sequence>
<feature type="domain" description="SnoaL-like" evidence="1">
    <location>
        <begin position="9"/>
        <end position="119"/>
    </location>
</feature>
<dbReference type="Pfam" id="PF13474">
    <property type="entry name" value="SnoaL_3"/>
    <property type="match status" value="1"/>
</dbReference>
<evidence type="ECO:0000259" key="1">
    <source>
        <dbReference type="Pfam" id="PF13474"/>
    </source>
</evidence>
<dbReference type="InterPro" id="IPR011944">
    <property type="entry name" value="Steroid_delta5-4_isomerase"/>
</dbReference>
<dbReference type="AlphaFoldDB" id="A0A839Q4A3"/>
<protein>
    <submittedName>
        <fullName evidence="2">Uncharacterized protein (TIGR02246 family)</fullName>
    </submittedName>
</protein>
<evidence type="ECO:0000313" key="2">
    <source>
        <dbReference type="EMBL" id="MBB2989076.1"/>
    </source>
</evidence>
<dbReference type="InterPro" id="IPR032710">
    <property type="entry name" value="NTF2-like_dom_sf"/>
</dbReference>
<organism evidence="2 3">
    <name type="scientific">Mycolicibacterium iranicum</name>
    <name type="common">Mycobacterium iranicum</name>
    <dbReference type="NCBI Taxonomy" id="912594"/>
    <lineage>
        <taxon>Bacteria</taxon>
        <taxon>Bacillati</taxon>
        <taxon>Actinomycetota</taxon>
        <taxon>Actinomycetes</taxon>
        <taxon>Mycobacteriales</taxon>
        <taxon>Mycobacteriaceae</taxon>
        <taxon>Mycolicibacterium</taxon>
    </lineage>
</organism>
<evidence type="ECO:0000313" key="3">
    <source>
        <dbReference type="Proteomes" id="UP000550501"/>
    </source>
</evidence>
<dbReference type="Proteomes" id="UP000550501">
    <property type="component" value="Unassembled WGS sequence"/>
</dbReference>
<dbReference type="EMBL" id="JACHVU010000001">
    <property type="protein sequence ID" value="MBB2989076.1"/>
    <property type="molecule type" value="Genomic_DNA"/>
</dbReference>
<dbReference type="InterPro" id="IPR037401">
    <property type="entry name" value="SnoaL-like"/>
</dbReference>
<comment type="caution">
    <text evidence="2">The sequence shown here is derived from an EMBL/GenBank/DDBJ whole genome shotgun (WGS) entry which is preliminary data.</text>
</comment>